<dbReference type="Pfam" id="PF02615">
    <property type="entry name" value="Ldh_2"/>
    <property type="match status" value="1"/>
</dbReference>
<dbReference type="RefSeq" id="WP_173576945.1">
    <property type="nucleotide sequence ID" value="NZ_WOSW01000010.1"/>
</dbReference>
<dbReference type="Proteomes" id="UP000615326">
    <property type="component" value="Unassembled WGS sequence"/>
</dbReference>
<protein>
    <submittedName>
        <fullName evidence="3">Ldh family oxidoreductase</fullName>
    </submittedName>
</protein>
<gene>
    <name evidence="3" type="ORF">GOB84_07580</name>
</gene>
<dbReference type="InterPro" id="IPR043144">
    <property type="entry name" value="Mal/L-sulf/L-lact_DH-like_ah"/>
</dbReference>
<dbReference type="Gene3D" id="1.10.1530.10">
    <property type="match status" value="1"/>
</dbReference>
<evidence type="ECO:0000313" key="3">
    <source>
        <dbReference type="EMBL" id="NHO32425.1"/>
    </source>
</evidence>
<keyword evidence="4" id="KW-1185">Reference proteome</keyword>
<dbReference type="PANTHER" id="PTHR11091">
    <property type="entry name" value="OXIDOREDUCTASE-RELATED"/>
    <property type="match status" value="1"/>
</dbReference>
<sequence>MSEPDRFPEPLLRDRTEALLTQAGARPDDARDTTRALLYASRIGVDSHGVRLAPGYAELLRSGGFNASPNYALRHTAPAAAMLDADNGLGHPASFKAMNAAVDLARETGIAAVGVHHSSHFGAAGAYAVAAAEQGMIGLVSTNSDAAVCLFGGAVPFHGTNPIAMAAPVPDTNPWLLDMATSSIPFNRVKLYRSLNQALPAGVAVDANGHPTQDQHAAAFLQPLGGKDYGFKGAALAGVVTILSAVITGATPDPEMVPTDATRNANTPQNVGHFFIAINPDHFVGRTAYETAITHYLALLRNSPATDPAHPVMAPGDREWKEAAERMKHGIPVDPDTMQALGLK</sequence>
<name>A0ABX0K7P8_9PROT</name>
<dbReference type="InterPro" id="IPR043143">
    <property type="entry name" value="Mal/L-sulf/L-lact_DH-like_NADP"/>
</dbReference>
<evidence type="ECO:0000256" key="2">
    <source>
        <dbReference type="ARBA" id="ARBA00023002"/>
    </source>
</evidence>
<dbReference type="InterPro" id="IPR003767">
    <property type="entry name" value="Malate/L-lactate_DH-like"/>
</dbReference>
<dbReference type="PANTHER" id="PTHR11091:SF0">
    <property type="entry name" value="MALATE DEHYDROGENASE"/>
    <property type="match status" value="1"/>
</dbReference>
<comment type="similarity">
    <text evidence="1">Belongs to the LDH2/MDH2 oxidoreductase family.</text>
</comment>
<dbReference type="EMBL" id="WOSW01000010">
    <property type="protein sequence ID" value="NHO32425.1"/>
    <property type="molecule type" value="Genomic_DNA"/>
</dbReference>
<dbReference type="SUPFAM" id="SSF89733">
    <property type="entry name" value="L-sulfolactate dehydrogenase-like"/>
    <property type="match status" value="1"/>
</dbReference>
<organism evidence="3 4">
    <name type="scientific">Acetobacter fallax</name>
    <dbReference type="NCBI Taxonomy" id="1737473"/>
    <lineage>
        <taxon>Bacteria</taxon>
        <taxon>Pseudomonadati</taxon>
        <taxon>Pseudomonadota</taxon>
        <taxon>Alphaproteobacteria</taxon>
        <taxon>Acetobacterales</taxon>
        <taxon>Acetobacteraceae</taxon>
        <taxon>Acetobacter</taxon>
    </lineage>
</organism>
<accession>A0ABX0K7P8</accession>
<dbReference type="Gene3D" id="3.30.1370.60">
    <property type="entry name" value="Hypothetical oxidoreductase yiak, domain 2"/>
    <property type="match status" value="1"/>
</dbReference>
<evidence type="ECO:0000256" key="1">
    <source>
        <dbReference type="ARBA" id="ARBA00006056"/>
    </source>
</evidence>
<reference evidence="3 4" key="1">
    <citation type="journal article" date="2020" name="Int. J. Syst. Evol. Microbiol.">
        <title>Novel acetic acid bacteria from cider fermentations: Acetobacter conturbans sp. nov. and Acetobacter fallax sp. nov.</title>
        <authorList>
            <person name="Sombolestani A.S."/>
            <person name="Cleenwerck I."/>
            <person name="Cnockaert M."/>
            <person name="Borremans W."/>
            <person name="Wieme A.D."/>
            <person name="De Vuyst L."/>
            <person name="Vandamme P."/>
        </authorList>
    </citation>
    <scope>NUCLEOTIDE SEQUENCE [LARGE SCALE GENOMIC DNA]</scope>
    <source>
        <strain evidence="3 4">LMG 1637</strain>
    </source>
</reference>
<evidence type="ECO:0000313" key="4">
    <source>
        <dbReference type="Proteomes" id="UP000615326"/>
    </source>
</evidence>
<dbReference type="InterPro" id="IPR036111">
    <property type="entry name" value="Mal/L-sulfo/L-lacto_DH-like_sf"/>
</dbReference>
<proteinExistence type="inferred from homology"/>
<keyword evidence="2" id="KW-0560">Oxidoreductase</keyword>
<comment type="caution">
    <text evidence="3">The sequence shown here is derived from an EMBL/GenBank/DDBJ whole genome shotgun (WGS) entry which is preliminary data.</text>
</comment>